<comment type="caution">
    <text evidence="1">The sequence shown here is derived from an EMBL/GenBank/DDBJ whole genome shotgun (WGS) entry which is preliminary data.</text>
</comment>
<dbReference type="EMBL" id="JAPESX010000391">
    <property type="protein sequence ID" value="KAJ8121553.1"/>
    <property type="molecule type" value="Genomic_DNA"/>
</dbReference>
<dbReference type="Proteomes" id="UP001153334">
    <property type="component" value="Unassembled WGS sequence"/>
</dbReference>
<evidence type="ECO:0000313" key="2">
    <source>
        <dbReference type="Proteomes" id="UP001153334"/>
    </source>
</evidence>
<reference evidence="1" key="1">
    <citation type="submission" date="2022-11" db="EMBL/GenBank/DDBJ databases">
        <title>Genome Sequence of Nemania bipapillata.</title>
        <authorList>
            <person name="Buettner E."/>
        </authorList>
    </citation>
    <scope>NUCLEOTIDE SEQUENCE</scope>
    <source>
        <strain evidence="1">CP14</strain>
    </source>
</reference>
<organism evidence="1 2">
    <name type="scientific">Nemania bipapillata</name>
    <dbReference type="NCBI Taxonomy" id="110536"/>
    <lineage>
        <taxon>Eukaryota</taxon>
        <taxon>Fungi</taxon>
        <taxon>Dikarya</taxon>
        <taxon>Ascomycota</taxon>
        <taxon>Pezizomycotina</taxon>
        <taxon>Sordariomycetes</taxon>
        <taxon>Xylariomycetidae</taxon>
        <taxon>Xylariales</taxon>
        <taxon>Xylariaceae</taxon>
        <taxon>Nemania</taxon>
    </lineage>
</organism>
<gene>
    <name evidence="1" type="ORF">ONZ43_g2020</name>
</gene>
<accession>A0ACC2J2D9</accession>
<proteinExistence type="predicted"/>
<evidence type="ECO:0000313" key="1">
    <source>
        <dbReference type="EMBL" id="KAJ8121553.1"/>
    </source>
</evidence>
<sequence>MRLTMSPATAEDVPGLAAILFEEYMEMHEWTRVRFSAVDPEDRHRYLAAGLREDLTSPKAPLVIQKMVDEDSGEIVAFLQLNERNVPPNPRGDVEPIVKPKGYNVPPMLDHYDKMVTAQKAAMKDIPFLR</sequence>
<keyword evidence="2" id="KW-1185">Reference proteome</keyword>
<protein>
    <submittedName>
        <fullName evidence="1">Uncharacterized protein</fullName>
    </submittedName>
</protein>
<name>A0ACC2J2D9_9PEZI</name>